<dbReference type="InterPro" id="IPR027417">
    <property type="entry name" value="P-loop_NTPase"/>
</dbReference>
<dbReference type="EMBL" id="REGC01000002">
    <property type="protein sequence ID" value="RMB63659.1"/>
    <property type="molecule type" value="Genomic_DNA"/>
</dbReference>
<dbReference type="GO" id="GO:0005524">
    <property type="term" value="F:ATP binding"/>
    <property type="evidence" value="ECO:0007669"/>
    <property type="project" value="TreeGrafter"/>
</dbReference>
<protein>
    <submittedName>
        <fullName evidence="2">Septum formation initiator</fullName>
    </submittedName>
</protein>
<dbReference type="Pfam" id="PF26563">
    <property type="entry name" value="Rv3660c_N"/>
    <property type="match status" value="1"/>
</dbReference>
<dbReference type="PANTHER" id="PTHR43384">
    <property type="entry name" value="SEPTUM SITE-DETERMINING PROTEIN MIND HOMOLOG, CHLOROPLASTIC-RELATED"/>
    <property type="match status" value="1"/>
</dbReference>
<organism evidence="2 3">
    <name type="scientific">Corynebacterium macginleyi</name>
    <dbReference type="NCBI Taxonomy" id="38290"/>
    <lineage>
        <taxon>Bacteria</taxon>
        <taxon>Bacillati</taxon>
        <taxon>Actinomycetota</taxon>
        <taxon>Actinomycetes</taxon>
        <taxon>Mycobacteriales</taxon>
        <taxon>Corynebacteriaceae</taxon>
        <taxon>Corynebacterium</taxon>
    </lineage>
</organism>
<dbReference type="InterPro" id="IPR050625">
    <property type="entry name" value="ParA/MinD_ATPase"/>
</dbReference>
<dbReference type="GO" id="GO:0016887">
    <property type="term" value="F:ATP hydrolysis activity"/>
    <property type="evidence" value="ECO:0007669"/>
    <property type="project" value="TreeGrafter"/>
</dbReference>
<evidence type="ECO:0000313" key="2">
    <source>
        <dbReference type="EMBL" id="RMB63659.1"/>
    </source>
</evidence>
<dbReference type="GO" id="GO:0051782">
    <property type="term" value="P:negative regulation of cell division"/>
    <property type="evidence" value="ECO:0007669"/>
    <property type="project" value="TreeGrafter"/>
</dbReference>
<dbReference type="InterPro" id="IPR022521">
    <property type="entry name" value="Rv3660c"/>
</dbReference>
<sequence length="356" mass="36788">MNTAHSRSTIVVAIGEESLRAEAVHAAAATNYQVITVTDPRDIPRSLARAYTILVDALMARVIASAQAGQTAPIPVLFLAADPGPIDYEAALACHAERAFIIPAEIKDLLEAIAQAAHPPEERPGAATIAVVGASGGVGVSTFAAALARSHCMAGEQSRALLIDATAHSGGLDLLLGVETSPGARWPDLNIGDGSIDAADLYRALPSTADGIAVLSAARSTVKDTFKLDATLVAAATSAAHAGEGLCIVDCTAENIPATCTHVVLVVAAEVRSAAAAAQLILRLDEARRDIVVVLRQRQWAALSAPEIEDIIHHRVSAQLPTVRGLTRSIEIGGLPARLPAALSKTARAVREEVGV</sequence>
<dbReference type="PANTHER" id="PTHR43384:SF11">
    <property type="entry name" value="SEPTUM SITE DETERMINING PROTEIN"/>
    <property type="match status" value="1"/>
</dbReference>
<dbReference type="NCBIfam" id="TIGR03815">
    <property type="entry name" value="CpaE_hom_Actino"/>
    <property type="match status" value="1"/>
</dbReference>
<dbReference type="OrthoDB" id="3252838at2"/>
<accession>A0A3M0GR43</accession>
<dbReference type="InterPro" id="IPR059050">
    <property type="entry name" value="Rv3660c_N"/>
</dbReference>
<evidence type="ECO:0000313" key="3">
    <source>
        <dbReference type="Proteomes" id="UP000270649"/>
    </source>
</evidence>
<dbReference type="SUPFAM" id="SSF52540">
    <property type="entry name" value="P-loop containing nucleoside triphosphate hydrolases"/>
    <property type="match status" value="1"/>
</dbReference>
<dbReference type="GO" id="GO:0009898">
    <property type="term" value="C:cytoplasmic side of plasma membrane"/>
    <property type="evidence" value="ECO:0007669"/>
    <property type="project" value="TreeGrafter"/>
</dbReference>
<reference evidence="2 3" key="1">
    <citation type="submission" date="2018-10" db="EMBL/GenBank/DDBJ databases">
        <title>Corynebacterium macginleyi genome sequencing and assembly of the type strain and two clinical samples.</title>
        <authorList>
            <person name="Bernier A.-M."/>
            <person name="Bernard K."/>
        </authorList>
    </citation>
    <scope>NUCLEOTIDE SEQUENCE [LARGE SCALE GENOMIC DNA]</scope>
    <source>
        <strain evidence="2 3">NML 120205</strain>
    </source>
</reference>
<dbReference type="GO" id="GO:0005829">
    <property type="term" value="C:cytosol"/>
    <property type="evidence" value="ECO:0007669"/>
    <property type="project" value="TreeGrafter"/>
</dbReference>
<evidence type="ECO:0000259" key="1">
    <source>
        <dbReference type="Pfam" id="PF26563"/>
    </source>
</evidence>
<comment type="caution">
    <text evidence="2">The sequence shown here is derived from an EMBL/GenBank/DDBJ whole genome shotgun (WGS) entry which is preliminary data.</text>
</comment>
<proteinExistence type="predicted"/>
<dbReference type="AlphaFoldDB" id="A0A3M0GR43"/>
<dbReference type="Proteomes" id="UP000270649">
    <property type="component" value="Unassembled WGS sequence"/>
</dbReference>
<dbReference type="RefSeq" id="WP_121927407.1">
    <property type="nucleotide sequence ID" value="NZ_CP068291.1"/>
</dbReference>
<name>A0A3M0GR43_9CORY</name>
<feature type="domain" description="Rv3660c-like CheY-like N-terminal" evidence="1">
    <location>
        <begin position="15"/>
        <end position="122"/>
    </location>
</feature>
<gene>
    <name evidence="2" type="ORF">D9543_02275</name>
</gene>
<dbReference type="Gene3D" id="3.40.50.300">
    <property type="entry name" value="P-loop containing nucleotide triphosphate hydrolases"/>
    <property type="match status" value="1"/>
</dbReference>